<organism evidence="18 19">
    <name type="scientific">Methylomonas rapida</name>
    <dbReference type="NCBI Taxonomy" id="2963939"/>
    <lineage>
        <taxon>Bacteria</taxon>
        <taxon>Pseudomonadati</taxon>
        <taxon>Pseudomonadota</taxon>
        <taxon>Gammaproteobacteria</taxon>
        <taxon>Methylococcales</taxon>
        <taxon>Methylococcaceae</taxon>
        <taxon>Methylomonas</taxon>
    </lineage>
</organism>
<evidence type="ECO:0000256" key="1">
    <source>
        <dbReference type="ARBA" id="ARBA00000085"/>
    </source>
</evidence>
<dbReference type="InterPro" id="IPR000014">
    <property type="entry name" value="PAS"/>
</dbReference>
<gene>
    <name evidence="18" type="ORF">NM686_008410</name>
</gene>
<evidence type="ECO:0000256" key="13">
    <source>
        <dbReference type="ARBA" id="ARBA00023136"/>
    </source>
</evidence>
<dbReference type="SMART" id="SM00388">
    <property type="entry name" value="HisKA"/>
    <property type="match status" value="1"/>
</dbReference>
<dbReference type="SUPFAM" id="SSF103190">
    <property type="entry name" value="Sensory domain-like"/>
    <property type="match status" value="1"/>
</dbReference>
<dbReference type="InterPro" id="IPR036097">
    <property type="entry name" value="HisK_dim/P_sf"/>
</dbReference>
<evidence type="ECO:0000256" key="7">
    <source>
        <dbReference type="ARBA" id="ARBA00022692"/>
    </source>
</evidence>
<dbReference type="PROSITE" id="PS50109">
    <property type="entry name" value="HIS_KIN"/>
    <property type="match status" value="1"/>
</dbReference>
<dbReference type="Gene3D" id="3.30.565.10">
    <property type="entry name" value="Histidine kinase-like ATPase, C-terminal domain"/>
    <property type="match status" value="1"/>
</dbReference>
<dbReference type="EMBL" id="CP113517">
    <property type="protein sequence ID" value="WAR46524.1"/>
    <property type="molecule type" value="Genomic_DNA"/>
</dbReference>
<dbReference type="NCBIfam" id="TIGR00229">
    <property type="entry name" value="sensory_box"/>
    <property type="match status" value="1"/>
</dbReference>
<dbReference type="Pfam" id="PF17203">
    <property type="entry name" value="sCache_3_2"/>
    <property type="match status" value="1"/>
</dbReference>
<keyword evidence="11 14" id="KW-1133">Transmembrane helix</keyword>
<dbReference type="SMART" id="SM00304">
    <property type="entry name" value="HAMP"/>
    <property type="match status" value="1"/>
</dbReference>
<dbReference type="InterPro" id="IPR000700">
    <property type="entry name" value="PAS-assoc_C"/>
</dbReference>
<dbReference type="InterPro" id="IPR036890">
    <property type="entry name" value="HATPase_C_sf"/>
</dbReference>
<feature type="domain" description="PAC" evidence="16">
    <location>
        <begin position="323"/>
        <end position="375"/>
    </location>
</feature>
<evidence type="ECO:0000256" key="14">
    <source>
        <dbReference type="SAM" id="Phobius"/>
    </source>
</evidence>
<keyword evidence="6" id="KW-0808">Transferase</keyword>
<feature type="domain" description="Histidine kinase" evidence="15">
    <location>
        <begin position="386"/>
        <end position="602"/>
    </location>
</feature>
<evidence type="ECO:0000256" key="10">
    <source>
        <dbReference type="ARBA" id="ARBA00022840"/>
    </source>
</evidence>
<dbReference type="Pfam" id="PF02518">
    <property type="entry name" value="HATPase_c"/>
    <property type="match status" value="1"/>
</dbReference>
<dbReference type="SMART" id="SM00086">
    <property type="entry name" value="PAC"/>
    <property type="match status" value="1"/>
</dbReference>
<evidence type="ECO:0000259" key="15">
    <source>
        <dbReference type="PROSITE" id="PS50109"/>
    </source>
</evidence>
<evidence type="ECO:0000256" key="4">
    <source>
        <dbReference type="ARBA" id="ARBA00022475"/>
    </source>
</evidence>
<dbReference type="InterPro" id="IPR033463">
    <property type="entry name" value="sCache_3"/>
</dbReference>
<dbReference type="SMART" id="SM00091">
    <property type="entry name" value="PAS"/>
    <property type="match status" value="1"/>
</dbReference>
<feature type="domain" description="HAMP" evidence="17">
    <location>
        <begin position="191"/>
        <end position="243"/>
    </location>
</feature>
<dbReference type="InterPro" id="IPR001610">
    <property type="entry name" value="PAC"/>
</dbReference>
<evidence type="ECO:0000259" key="17">
    <source>
        <dbReference type="PROSITE" id="PS50885"/>
    </source>
</evidence>
<evidence type="ECO:0000256" key="3">
    <source>
        <dbReference type="ARBA" id="ARBA00012438"/>
    </source>
</evidence>
<dbReference type="InterPro" id="IPR003594">
    <property type="entry name" value="HATPase_dom"/>
</dbReference>
<name>A0ABY7GPU4_9GAMM</name>
<dbReference type="Proteomes" id="UP001162780">
    <property type="component" value="Chromosome"/>
</dbReference>
<evidence type="ECO:0000256" key="2">
    <source>
        <dbReference type="ARBA" id="ARBA00004651"/>
    </source>
</evidence>
<dbReference type="InterPro" id="IPR003660">
    <property type="entry name" value="HAMP_dom"/>
</dbReference>
<sequence length="608" mass="68399">MNWLQKLFFGSLRRQLIIGVAVTNALIMAMFVWDASERQKQMLLDRQTEYAIALTQSVASSSASWLSTRDFQGLQEIIRAQKRYPELQYAMILDKRGRIVAHNDPAHLNQYILDLPAETAEPADVYIQQRSLALVDVVSPIMLSSYRIGWVRVGLTRQTMNARLQSIYRDGVLFALASIVISSLWVGIMGWRLTRRLEIIREASDAIQAGERKRRVHLSGIDEAAALGSAFDAMLDTLAARDLALRLANERLQAATRAGIIGIWEWDAVTDELIWDEVMCRLYGIQVQAFAGTPQAWLNLLHPQDRRAARRDVLKTLSGKHDYDSEFRVIWPDGSIHYLKSAAQLIRDENGHPARMVGVNYDLTQIKRVEAELKRSNGELEQFAYAVSHDMRQPLRMVNSYLQLIEKTLKEQLDDDTRQFLHFATDGARRMDGMILALLDFSRVGRKTLPMAELDVRETLDEALAFLGPEINANATEIKIDGDWPRVVASRDEMVRLFQNLVGNALKYHETGKAPVVNITGTLQANAWHCEIADQGVGIDPSQIGRLFQVFSRLQAQSRFEGVGVGLALCRKIVEHHGGRIGVESAGEGQGSSFWFELPLTASDQPAP</sequence>
<dbReference type="InterPro" id="IPR005467">
    <property type="entry name" value="His_kinase_dom"/>
</dbReference>
<dbReference type="PANTHER" id="PTHR43304">
    <property type="entry name" value="PHYTOCHROME-LIKE PROTEIN CPH1"/>
    <property type="match status" value="1"/>
</dbReference>
<dbReference type="InterPro" id="IPR052162">
    <property type="entry name" value="Sensor_kinase/Photoreceptor"/>
</dbReference>
<dbReference type="SMART" id="SM00387">
    <property type="entry name" value="HATPase_c"/>
    <property type="match status" value="1"/>
</dbReference>
<dbReference type="Gene3D" id="2.10.70.100">
    <property type="match status" value="1"/>
</dbReference>
<reference evidence="18" key="1">
    <citation type="submission" date="2022-11" db="EMBL/GenBank/DDBJ databases">
        <title>Methylomonas rapida sp. nov., Carotenoid-Producing Obligate Methanotrophs with High Growth Characteristics and Biotechnological Potential.</title>
        <authorList>
            <person name="Tikhonova E.N."/>
            <person name="Suleimanov R.Z."/>
            <person name="Miroshnikov K."/>
            <person name="Oshkin I.Y."/>
            <person name="Belova S.E."/>
            <person name="Danilova O.V."/>
            <person name="Ashikhmin A."/>
            <person name="Konopkin A."/>
            <person name="But S.Y."/>
            <person name="Khmelenina V.N."/>
            <person name="Kuznetsov N."/>
            <person name="Pimenov N.V."/>
            <person name="Dedysh S.N."/>
        </authorList>
    </citation>
    <scope>NUCLEOTIDE SEQUENCE</scope>
    <source>
        <strain evidence="18">MP1</strain>
    </source>
</reference>
<dbReference type="InterPro" id="IPR004358">
    <property type="entry name" value="Sig_transdc_His_kin-like_C"/>
</dbReference>
<dbReference type="PANTHER" id="PTHR43304:SF1">
    <property type="entry name" value="PAC DOMAIN-CONTAINING PROTEIN"/>
    <property type="match status" value="1"/>
</dbReference>
<protein>
    <recommendedName>
        <fullName evidence="3">histidine kinase</fullName>
        <ecNumber evidence="3">2.7.13.3</ecNumber>
    </recommendedName>
</protein>
<keyword evidence="10" id="KW-0067">ATP-binding</keyword>
<keyword evidence="7 14" id="KW-0812">Transmembrane</keyword>
<dbReference type="PROSITE" id="PS50885">
    <property type="entry name" value="HAMP"/>
    <property type="match status" value="1"/>
</dbReference>
<dbReference type="PROSITE" id="PS50113">
    <property type="entry name" value="PAC"/>
    <property type="match status" value="1"/>
</dbReference>
<dbReference type="Pfam" id="PF08447">
    <property type="entry name" value="PAS_3"/>
    <property type="match status" value="1"/>
</dbReference>
<evidence type="ECO:0000256" key="12">
    <source>
        <dbReference type="ARBA" id="ARBA00023012"/>
    </source>
</evidence>
<evidence type="ECO:0000259" key="16">
    <source>
        <dbReference type="PROSITE" id="PS50113"/>
    </source>
</evidence>
<dbReference type="Pfam" id="PF00672">
    <property type="entry name" value="HAMP"/>
    <property type="match status" value="1"/>
</dbReference>
<evidence type="ECO:0000256" key="6">
    <source>
        <dbReference type="ARBA" id="ARBA00022679"/>
    </source>
</evidence>
<accession>A0ABY7GPU4</accession>
<dbReference type="SUPFAM" id="SSF47384">
    <property type="entry name" value="Homodimeric domain of signal transducing histidine kinase"/>
    <property type="match status" value="1"/>
</dbReference>
<dbReference type="SUPFAM" id="SSF55785">
    <property type="entry name" value="PYP-like sensor domain (PAS domain)"/>
    <property type="match status" value="1"/>
</dbReference>
<dbReference type="CDD" id="cd00082">
    <property type="entry name" value="HisKA"/>
    <property type="match status" value="1"/>
</dbReference>
<dbReference type="InterPro" id="IPR035965">
    <property type="entry name" value="PAS-like_dom_sf"/>
</dbReference>
<evidence type="ECO:0000256" key="9">
    <source>
        <dbReference type="ARBA" id="ARBA00022777"/>
    </source>
</evidence>
<keyword evidence="4" id="KW-1003">Cell membrane</keyword>
<keyword evidence="13 14" id="KW-0472">Membrane</keyword>
<dbReference type="CDD" id="cd06225">
    <property type="entry name" value="HAMP"/>
    <property type="match status" value="1"/>
</dbReference>
<feature type="transmembrane region" description="Helical" evidence="14">
    <location>
        <begin position="172"/>
        <end position="191"/>
    </location>
</feature>
<evidence type="ECO:0000256" key="5">
    <source>
        <dbReference type="ARBA" id="ARBA00022553"/>
    </source>
</evidence>
<dbReference type="SUPFAM" id="SSF55874">
    <property type="entry name" value="ATPase domain of HSP90 chaperone/DNA topoisomerase II/histidine kinase"/>
    <property type="match status" value="1"/>
</dbReference>
<evidence type="ECO:0000256" key="8">
    <source>
        <dbReference type="ARBA" id="ARBA00022741"/>
    </source>
</evidence>
<evidence type="ECO:0000313" key="19">
    <source>
        <dbReference type="Proteomes" id="UP001162780"/>
    </source>
</evidence>
<keyword evidence="5" id="KW-0597">Phosphoprotein</keyword>
<dbReference type="PRINTS" id="PR00344">
    <property type="entry name" value="BCTRLSENSOR"/>
</dbReference>
<proteinExistence type="predicted"/>
<keyword evidence="9" id="KW-0418">Kinase</keyword>
<keyword evidence="8" id="KW-0547">Nucleotide-binding</keyword>
<dbReference type="CDD" id="cd00130">
    <property type="entry name" value="PAS"/>
    <property type="match status" value="1"/>
</dbReference>
<dbReference type="InterPro" id="IPR013655">
    <property type="entry name" value="PAS_fold_3"/>
</dbReference>
<comment type="catalytic activity">
    <reaction evidence="1">
        <text>ATP + protein L-histidine = ADP + protein N-phospho-L-histidine.</text>
        <dbReference type="EC" id="2.7.13.3"/>
    </reaction>
</comment>
<comment type="subcellular location">
    <subcellularLocation>
        <location evidence="2">Cell membrane</location>
        <topology evidence="2">Multi-pass membrane protein</topology>
    </subcellularLocation>
</comment>
<dbReference type="InterPro" id="IPR003661">
    <property type="entry name" value="HisK_dim/P_dom"/>
</dbReference>
<keyword evidence="12" id="KW-0902">Two-component regulatory system</keyword>
<dbReference type="Pfam" id="PF00512">
    <property type="entry name" value="HisKA"/>
    <property type="match status" value="1"/>
</dbReference>
<feature type="transmembrane region" description="Helical" evidence="14">
    <location>
        <begin position="12"/>
        <end position="33"/>
    </location>
</feature>
<evidence type="ECO:0000313" key="18">
    <source>
        <dbReference type="EMBL" id="WAR46524.1"/>
    </source>
</evidence>
<dbReference type="Gene3D" id="3.30.450.20">
    <property type="entry name" value="PAS domain"/>
    <property type="match status" value="2"/>
</dbReference>
<dbReference type="EC" id="2.7.13.3" evidence="3"/>
<dbReference type="Gene3D" id="6.10.340.10">
    <property type="match status" value="1"/>
</dbReference>
<dbReference type="InterPro" id="IPR029151">
    <property type="entry name" value="Sensor-like_sf"/>
</dbReference>
<evidence type="ECO:0000256" key="11">
    <source>
        <dbReference type="ARBA" id="ARBA00022989"/>
    </source>
</evidence>
<dbReference type="Gene3D" id="1.10.287.130">
    <property type="match status" value="1"/>
</dbReference>
<keyword evidence="19" id="KW-1185">Reference proteome</keyword>
<dbReference type="RefSeq" id="WP_255187433.1">
    <property type="nucleotide sequence ID" value="NZ_CP113517.1"/>
</dbReference>